<gene>
    <name evidence="4" type="primary">LOC130469984</name>
</gene>
<name>A0ABM3RIS5_SPIOL</name>
<proteinExistence type="predicted"/>
<evidence type="ECO:0000313" key="3">
    <source>
        <dbReference type="Proteomes" id="UP000813463"/>
    </source>
</evidence>
<feature type="compositionally biased region" description="Basic and acidic residues" evidence="1">
    <location>
        <begin position="19"/>
        <end position="36"/>
    </location>
</feature>
<dbReference type="Gene3D" id="3.10.10.10">
    <property type="entry name" value="HIV Type 1 Reverse Transcriptase, subunit A, domain 1"/>
    <property type="match status" value="1"/>
</dbReference>
<sequence length="886" mass="99650">MEDSPLAAPLPRLTRTHVSRADSERRRTSQSRRQDPICHIQQGVAGLILDYTTPFCTDIMNAPKEPKMKPPAIDAYDGTSDPDVHLLAYRHHMYVQGTTDATWCKYFPSTVKGVPSKWFEKLPARTINTYVELEMLFSARFMAYKEEKKTSMHLGRTQQGKDESLRSYVRRFNLESGQIPDLPDGVAFDNFFRGLKKGSFKFDLVKKSVRTMADALDEAESFIHATEICSVPNESKGTETADHLQRKDWTNHIKRPAVRMGRGPLRRRDIGQTPPKDRREDDPMTKKDCKSLRRALDGLAAKGFLKSYLSSSIGGSGKKFYKKSKSPSYRRDDNDTDPEIVAVISGGLAAGGPTMRGQKDYTSRLGGKIATPHDDPLVIELKVANLKVRRILVDTGSSSDIISTTCLNRLEHDPKTIEKIHYPIIGFGGGIVHPQGIITLPLRVGGRHQSKNLNVRFLIVKDLTAYNIILGRPTLNHAKAVVVTHLMLMKYVCDKGQVGTIHGDQQLARDCYLTTLSPEAWGKIDEARASSKRKLDEIQEKVKKETFTIATAHMEARRPKPIGGHYEIILDEARPDRTVPVGVSPDDRLGAHLVTLLREYHDIFAFAVEEMPGIDPSIAVHKLNVDESLKPVRQKKRNHGEARNKAAAEEVWKLLEAGFIRPSQYPDWVANVVLVPKPNKSWRMCVDYTDLNKACPKDSFPLPKIDRLVDSTAGHAMMSFMDAYSGFHQIPLWPEDQEKTSFVTEQGLYCYKVMPLGLKNAPATFQRLVKTVFSNQLGRNIEAYIDDMIVKSKQREEHLADLRETFETLRKYQMRLNPKKCVFGVTAGKFLGFLIDERGIEANLDKVQAVIDMTSPKSVKEVQRLTGCLAALGRFLSRAGDKSNSL</sequence>
<accession>A0ABM3RIS5</accession>
<dbReference type="InterPro" id="IPR005162">
    <property type="entry name" value="Retrotrans_gag_dom"/>
</dbReference>
<dbReference type="PANTHER" id="PTHR24559">
    <property type="entry name" value="TRANSPOSON TY3-I GAG-POL POLYPROTEIN"/>
    <property type="match status" value="1"/>
</dbReference>
<dbReference type="InterPro" id="IPR021109">
    <property type="entry name" value="Peptidase_aspartic_dom_sf"/>
</dbReference>
<dbReference type="Gene3D" id="2.40.70.10">
    <property type="entry name" value="Acid Proteases"/>
    <property type="match status" value="1"/>
</dbReference>
<evidence type="ECO:0000313" key="4">
    <source>
        <dbReference type="RefSeq" id="XP_056695515.1"/>
    </source>
</evidence>
<dbReference type="InterPro" id="IPR053134">
    <property type="entry name" value="RNA-dir_DNA_polymerase"/>
</dbReference>
<keyword evidence="3" id="KW-1185">Reference proteome</keyword>
<reference evidence="4" key="2">
    <citation type="submission" date="2025-08" db="UniProtKB">
        <authorList>
            <consortium name="RefSeq"/>
        </authorList>
    </citation>
    <scope>IDENTIFICATION</scope>
    <source>
        <tissue evidence="4">Leaf</tissue>
    </source>
</reference>
<protein>
    <recommendedName>
        <fullName evidence="2">Reverse transcriptase domain-containing protein</fullName>
    </recommendedName>
</protein>
<feature type="compositionally biased region" description="Basic and acidic residues" evidence="1">
    <location>
        <begin position="266"/>
        <end position="289"/>
    </location>
</feature>
<evidence type="ECO:0000259" key="2">
    <source>
        <dbReference type="PROSITE" id="PS50878"/>
    </source>
</evidence>
<dbReference type="InterPro" id="IPR043502">
    <property type="entry name" value="DNA/RNA_pol_sf"/>
</dbReference>
<evidence type="ECO:0000256" key="1">
    <source>
        <dbReference type="SAM" id="MobiDB-lite"/>
    </source>
</evidence>
<dbReference type="PANTHER" id="PTHR24559:SF430">
    <property type="entry name" value="RNA-DIRECTED DNA POLYMERASE"/>
    <property type="match status" value="1"/>
</dbReference>
<dbReference type="Pfam" id="PF00078">
    <property type="entry name" value="RVT_1"/>
    <property type="match status" value="1"/>
</dbReference>
<dbReference type="SUPFAM" id="SSF56672">
    <property type="entry name" value="DNA/RNA polymerases"/>
    <property type="match status" value="1"/>
</dbReference>
<dbReference type="RefSeq" id="XP_056695515.1">
    <property type="nucleotide sequence ID" value="XM_056839537.1"/>
</dbReference>
<dbReference type="SUPFAM" id="SSF50630">
    <property type="entry name" value="Acid proteases"/>
    <property type="match status" value="1"/>
</dbReference>
<dbReference type="InterPro" id="IPR000477">
    <property type="entry name" value="RT_dom"/>
</dbReference>
<dbReference type="InterPro" id="IPR043128">
    <property type="entry name" value="Rev_trsase/Diguanyl_cyclase"/>
</dbReference>
<feature type="region of interest" description="Disordered" evidence="1">
    <location>
        <begin position="259"/>
        <end position="289"/>
    </location>
</feature>
<feature type="domain" description="Reverse transcriptase" evidence="2">
    <location>
        <begin position="656"/>
        <end position="835"/>
    </location>
</feature>
<reference evidence="3" key="1">
    <citation type="journal article" date="2021" name="Nat. Commun.">
        <title>Genomic analyses provide insights into spinach domestication and the genetic basis of agronomic traits.</title>
        <authorList>
            <person name="Cai X."/>
            <person name="Sun X."/>
            <person name="Xu C."/>
            <person name="Sun H."/>
            <person name="Wang X."/>
            <person name="Ge C."/>
            <person name="Zhang Z."/>
            <person name="Wang Q."/>
            <person name="Fei Z."/>
            <person name="Jiao C."/>
            <person name="Wang Q."/>
        </authorList>
    </citation>
    <scope>NUCLEOTIDE SEQUENCE [LARGE SCALE GENOMIC DNA]</scope>
    <source>
        <strain evidence="3">cv. Varoflay</strain>
    </source>
</reference>
<dbReference type="GeneID" id="130469984"/>
<dbReference type="Pfam" id="PF03732">
    <property type="entry name" value="Retrotrans_gag"/>
    <property type="match status" value="1"/>
</dbReference>
<dbReference type="CDD" id="cd00303">
    <property type="entry name" value="retropepsin_like"/>
    <property type="match status" value="1"/>
</dbReference>
<feature type="region of interest" description="Disordered" evidence="1">
    <location>
        <begin position="1"/>
        <end position="36"/>
    </location>
</feature>
<dbReference type="CDD" id="cd01647">
    <property type="entry name" value="RT_LTR"/>
    <property type="match status" value="1"/>
</dbReference>
<dbReference type="Proteomes" id="UP000813463">
    <property type="component" value="Chromosome 3"/>
</dbReference>
<dbReference type="Gene3D" id="3.30.70.270">
    <property type="match status" value="1"/>
</dbReference>
<organism evidence="3 4">
    <name type="scientific">Spinacia oleracea</name>
    <name type="common">Spinach</name>
    <dbReference type="NCBI Taxonomy" id="3562"/>
    <lineage>
        <taxon>Eukaryota</taxon>
        <taxon>Viridiplantae</taxon>
        <taxon>Streptophyta</taxon>
        <taxon>Embryophyta</taxon>
        <taxon>Tracheophyta</taxon>
        <taxon>Spermatophyta</taxon>
        <taxon>Magnoliopsida</taxon>
        <taxon>eudicotyledons</taxon>
        <taxon>Gunneridae</taxon>
        <taxon>Pentapetalae</taxon>
        <taxon>Caryophyllales</taxon>
        <taxon>Chenopodiaceae</taxon>
        <taxon>Chenopodioideae</taxon>
        <taxon>Anserineae</taxon>
        <taxon>Spinacia</taxon>
    </lineage>
</organism>
<dbReference type="PROSITE" id="PS50878">
    <property type="entry name" value="RT_POL"/>
    <property type="match status" value="1"/>
</dbReference>